<evidence type="ECO:0000256" key="3">
    <source>
        <dbReference type="ARBA" id="ARBA00022617"/>
    </source>
</evidence>
<dbReference type="EMBL" id="JP287779">
    <property type="protein sequence ID" value="AEQ17195.1"/>
    <property type="molecule type" value="mRNA"/>
</dbReference>
<dbReference type="SUPFAM" id="SSF48264">
    <property type="entry name" value="Cytochrome P450"/>
    <property type="match status" value="1"/>
</dbReference>
<dbReference type="GO" id="GO:0006805">
    <property type="term" value="P:xenobiotic metabolic process"/>
    <property type="evidence" value="ECO:0007669"/>
    <property type="project" value="TreeGrafter"/>
</dbReference>
<dbReference type="GO" id="GO:0005737">
    <property type="term" value="C:cytoplasm"/>
    <property type="evidence" value="ECO:0007669"/>
    <property type="project" value="TreeGrafter"/>
</dbReference>
<evidence type="ECO:0000256" key="7">
    <source>
        <dbReference type="RuleBase" id="RU000461"/>
    </source>
</evidence>
<reference evidence="8" key="1">
    <citation type="submission" date="2011-09" db="EMBL/GenBank/DDBJ databases">
        <title>The odds of duplicate gene persistence after polyploidization.</title>
        <authorList>
            <person name="Chain F.J.J."/>
            <person name="Evans B.J."/>
            <person name="Dushoff J."/>
        </authorList>
    </citation>
    <scope>NUCLEOTIDE SEQUENCE</scope>
    <source>
        <tissue evidence="8">Liver</tissue>
    </source>
</reference>
<evidence type="ECO:0000256" key="1">
    <source>
        <dbReference type="ARBA" id="ARBA00001971"/>
    </source>
</evidence>
<sequence length="117" mass="13606">RNFGMGKRSMEERVQEESQHLIKAIPMIGSALWDPAQWETPEEFNPDHFLDKNGQFCNQDAFMPFSAGQRSCPGEALARMEIFFFTALLQKFTFKAVNPTDTFDLRRLRRAFRKNGL</sequence>
<dbReference type="PRINTS" id="PR00463">
    <property type="entry name" value="EP450I"/>
</dbReference>
<comment type="cofactor">
    <cofactor evidence="1 6">
        <name>heme</name>
        <dbReference type="ChEBI" id="CHEBI:30413"/>
    </cofactor>
</comment>
<comment type="similarity">
    <text evidence="2 7">Belongs to the cytochrome P450 family.</text>
</comment>
<protein>
    <submittedName>
        <fullName evidence="8">Putative cytochrome p450 2a10</fullName>
    </submittedName>
</protein>
<dbReference type="Gene3D" id="1.10.630.10">
    <property type="entry name" value="Cytochrome P450"/>
    <property type="match status" value="1"/>
</dbReference>
<keyword evidence="5 6" id="KW-0408">Iron</keyword>
<evidence type="ECO:0000313" key="8">
    <source>
        <dbReference type="EMBL" id="AEQ17195.1"/>
    </source>
</evidence>
<name>G5E315_9PIPI</name>
<organism evidence="8">
    <name type="scientific">Pipa carvalhoi</name>
    <name type="common">Carvalho's Surinam toad</name>
    <dbReference type="NCBI Taxonomy" id="191480"/>
    <lineage>
        <taxon>Eukaryota</taxon>
        <taxon>Metazoa</taxon>
        <taxon>Chordata</taxon>
        <taxon>Craniata</taxon>
        <taxon>Vertebrata</taxon>
        <taxon>Euteleostomi</taxon>
        <taxon>Amphibia</taxon>
        <taxon>Batrachia</taxon>
        <taxon>Anura</taxon>
        <taxon>Pipoidea</taxon>
        <taxon>Pipidae</taxon>
        <taxon>Pipinae</taxon>
        <taxon>Pipa</taxon>
    </lineage>
</organism>
<dbReference type="GO" id="GO:0019373">
    <property type="term" value="P:epoxygenase P450 pathway"/>
    <property type="evidence" value="ECO:0007669"/>
    <property type="project" value="TreeGrafter"/>
</dbReference>
<dbReference type="PANTHER" id="PTHR24300">
    <property type="entry name" value="CYTOCHROME P450 508A4-RELATED"/>
    <property type="match status" value="1"/>
</dbReference>
<dbReference type="Pfam" id="PF00067">
    <property type="entry name" value="p450"/>
    <property type="match status" value="1"/>
</dbReference>
<dbReference type="PANTHER" id="PTHR24300:SF389">
    <property type="entry name" value="CYTOCHROME P450 2C20"/>
    <property type="match status" value="1"/>
</dbReference>
<proteinExistence type="evidence at transcript level"/>
<dbReference type="InterPro" id="IPR002401">
    <property type="entry name" value="Cyt_P450_E_grp-I"/>
</dbReference>
<dbReference type="GO" id="GO:0020037">
    <property type="term" value="F:heme binding"/>
    <property type="evidence" value="ECO:0007669"/>
    <property type="project" value="InterPro"/>
</dbReference>
<feature type="binding site" description="axial binding residue" evidence="6">
    <location>
        <position position="72"/>
    </location>
    <ligand>
        <name>heme</name>
        <dbReference type="ChEBI" id="CHEBI:30413"/>
    </ligand>
    <ligandPart>
        <name>Fe</name>
        <dbReference type="ChEBI" id="CHEBI:18248"/>
    </ligandPart>
</feature>
<dbReference type="GO" id="GO:0008392">
    <property type="term" value="F:arachidonate epoxygenase activity"/>
    <property type="evidence" value="ECO:0007669"/>
    <property type="project" value="TreeGrafter"/>
</dbReference>
<dbReference type="InterPro" id="IPR036396">
    <property type="entry name" value="Cyt_P450_sf"/>
</dbReference>
<dbReference type="InterPro" id="IPR001128">
    <property type="entry name" value="Cyt_P450"/>
</dbReference>
<feature type="non-terminal residue" evidence="8">
    <location>
        <position position="1"/>
    </location>
</feature>
<dbReference type="InterPro" id="IPR050182">
    <property type="entry name" value="Cytochrome_P450_fam2"/>
</dbReference>
<keyword evidence="4 6" id="KW-0479">Metal-binding</keyword>
<feature type="non-terminal residue" evidence="8">
    <location>
        <position position="117"/>
    </location>
</feature>
<evidence type="ECO:0000256" key="2">
    <source>
        <dbReference type="ARBA" id="ARBA00010617"/>
    </source>
</evidence>
<evidence type="ECO:0000256" key="4">
    <source>
        <dbReference type="ARBA" id="ARBA00022723"/>
    </source>
</evidence>
<evidence type="ECO:0000256" key="6">
    <source>
        <dbReference type="PIRSR" id="PIRSR602401-1"/>
    </source>
</evidence>
<dbReference type="GO" id="GO:0005506">
    <property type="term" value="F:iron ion binding"/>
    <property type="evidence" value="ECO:0007669"/>
    <property type="project" value="InterPro"/>
</dbReference>
<evidence type="ECO:0000256" key="5">
    <source>
        <dbReference type="ARBA" id="ARBA00023004"/>
    </source>
</evidence>
<dbReference type="AlphaFoldDB" id="G5E315"/>
<keyword evidence="3 6" id="KW-0349">Heme</keyword>
<dbReference type="InterPro" id="IPR017972">
    <property type="entry name" value="Cyt_P450_CS"/>
</dbReference>
<keyword evidence="7" id="KW-0503">Monooxygenase</keyword>
<accession>G5E315</accession>
<dbReference type="PRINTS" id="PR00385">
    <property type="entry name" value="P450"/>
</dbReference>
<dbReference type="GO" id="GO:0016712">
    <property type="term" value="F:oxidoreductase activity, acting on paired donors, with incorporation or reduction of molecular oxygen, reduced flavin or flavoprotein as one donor, and incorporation of one atom of oxygen"/>
    <property type="evidence" value="ECO:0007669"/>
    <property type="project" value="TreeGrafter"/>
</dbReference>
<dbReference type="PROSITE" id="PS00086">
    <property type="entry name" value="CYTOCHROME_P450"/>
    <property type="match status" value="1"/>
</dbReference>
<keyword evidence="7" id="KW-0560">Oxidoreductase</keyword>